<dbReference type="EMBL" id="PKSG01000432">
    <property type="protein sequence ID" value="POR35602.1"/>
    <property type="molecule type" value="Genomic_DNA"/>
</dbReference>
<evidence type="ECO:0000313" key="3">
    <source>
        <dbReference type="Proteomes" id="UP000237481"/>
    </source>
</evidence>
<feature type="compositionally biased region" description="Basic residues" evidence="1">
    <location>
        <begin position="9"/>
        <end position="38"/>
    </location>
</feature>
<dbReference type="Proteomes" id="UP000237481">
    <property type="component" value="Unassembled WGS sequence"/>
</dbReference>
<comment type="caution">
    <text evidence="2">The sequence shown here is derived from an EMBL/GenBank/DDBJ whole genome shotgun (WGS) entry which is preliminary data.</text>
</comment>
<sequence>MGAVDIPHRRPRGPRRQGRHRHGQGHKEHPPRHGRRPGPLRARQVCVARDVGRLRQGRVLHLEYIADEMRDATVGAIASPRPARALLHRPQGRRRTRTQGPLAVALRHRGPDCRHVRGQDHQRVVQPDRAADPQDSTPGVRDTAFYRETAGGDAPERVTKLHSDVNLANDARRGRPLAGPSSGRLPGTRYSSLPPQSAYAREHIRLSLGLLGVYSINELTGCTKVLPSFVGSFDSPDGKQIQSALHGHGHVPRFLVHGAWYLAAVNLRCAASPSRIQSSIILQPVAPRKRPCHYNNRFLHAR</sequence>
<dbReference type="AlphaFoldDB" id="A0A2S4KZI2"/>
<keyword evidence="2" id="KW-0560">Oxidoreductase</keyword>
<dbReference type="GO" id="GO:0004601">
    <property type="term" value="F:peroxidase activity"/>
    <property type="evidence" value="ECO:0007669"/>
    <property type="project" value="UniProtKB-KW"/>
</dbReference>
<evidence type="ECO:0000313" key="2">
    <source>
        <dbReference type="EMBL" id="POR35602.1"/>
    </source>
</evidence>
<dbReference type="Gene3D" id="1.10.420.10">
    <property type="entry name" value="Peroxidase, domain 2"/>
    <property type="match status" value="1"/>
</dbReference>
<protein>
    <submittedName>
        <fullName evidence="2">Peroxidase</fullName>
    </submittedName>
</protein>
<keyword evidence="2" id="KW-0575">Peroxidase</keyword>
<reference evidence="2 3" key="1">
    <citation type="submission" date="2018-01" db="EMBL/GenBank/DDBJ databases">
        <title>Harnessing the power of phylogenomics to disentangle the directionality and signatures of interkingdom host jumping in the parasitic fungal genus Tolypocladium.</title>
        <authorList>
            <person name="Quandt C.A."/>
            <person name="Patterson W."/>
            <person name="Spatafora J.W."/>
        </authorList>
    </citation>
    <scope>NUCLEOTIDE SEQUENCE [LARGE SCALE GENOMIC DNA]</scope>
    <source>
        <strain evidence="2 3">NRBC 100945</strain>
    </source>
</reference>
<name>A0A2S4KZI2_9HYPO</name>
<dbReference type="OrthoDB" id="2113341at2759"/>
<feature type="region of interest" description="Disordered" evidence="1">
    <location>
        <begin position="163"/>
        <end position="190"/>
    </location>
</feature>
<accession>A0A2S4KZI2</accession>
<keyword evidence="3" id="KW-1185">Reference proteome</keyword>
<organism evidence="2 3">
    <name type="scientific">Tolypocladium paradoxum</name>
    <dbReference type="NCBI Taxonomy" id="94208"/>
    <lineage>
        <taxon>Eukaryota</taxon>
        <taxon>Fungi</taxon>
        <taxon>Dikarya</taxon>
        <taxon>Ascomycota</taxon>
        <taxon>Pezizomycotina</taxon>
        <taxon>Sordariomycetes</taxon>
        <taxon>Hypocreomycetidae</taxon>
        <taxon>Hypocreales</taxon>
        <taxon>Ophiocordycipitaceae</taxon>
        <taxon>Tolypocladium</taxon>
    </lineage>
</organism>
<evidence type="ECO:0000256" key="1">
    <source>
        <dbReference type="SAM" id="MobiDB-lite"/>
    </source>
</evidence>
<dbReference type="STRING" id="94208.A0A2S4KZI2"/>
<feature type="region of interest" description="Disordered" evidence="1">
    <location>
        <begin position="1"/>
        <end position="42"/>
    </location>
</feature>
<proteinExistence type="predicted"/>
<gene>
    <name evidence="2" type="ORF">TPAR_04200</name>
</gene>
<feature type="compositionally biased region" description="Basic and acidic residues" evidence="1">
    <location>
        <begin position="113"/>
        <end position="123"/>
    </location>
</feature>
<feature type="region of interest" description="Disordered" evidence="1">
    <location>
        <begin position="113"/>
        <end position="141"/>
    </location>
</feature>